<dbReference type="SUPFAM" id="SSF52200">
    <property type="entry name" value="Toll/Interleukin receptor TIR domain"/>
    <property type="match status" value="1"/>
</dbReference>
<dbReference type="Gene3D" id="1.25.40.10">
    <property type="entry name" value="Tetratricopeptide repeat domain"/>
    <property type="match status" value="1"/>
</dbReference>
<dbReference type="AlphaFoldDB" id="A0A545TUX8"/>
<dbReference type="InterPro" id="IPR035897">
    <property type="entry name" value="Toll_tir_struct_dom_sf"/>
</dbReference>
<dbReference type="InterPro" id="IPR011990">
    <property type="entry name" value="TPR-like_helical_dom_sf"/>
</dbReference>
<accession>A0A545TUX8</accession>
<keyword evidence="2" id="KW-1185">Reference proteome</keyword>
<evidence type="ECO:0000313" key="2">
    <source>
        <dbReference type="Proteomes" id="UP000319732"/>
    </source>
</evidence>
<dbReference type="Gene3D" id="3.40.50.10140">
    <property type="entry name" value="Toll/interleukin-1 receptor homology (TIR) domain"/>
    <property type="match status" value="1"/>
</dbReference>
<dbReference type="Proteomes" id="UP000319732">
    <property type="component" value="Unassembled WGS sequence"/>
</dbReference>
<gene>
    <name evidence="1" type="ORF">FKG94_09985</name>
</gene>
<proteinExistence type="predicted"/>
<sequence>MTRGQRDRTVSVLTTVKLQALLDSGLNPTLRNRRALADSMTAGGDKISVHGVEGWFKHVDSNYALARESLHPELKSYPVPRRRWSAILNLFPVDADDLRLSDQAFKDMCFERLKTSVPAATTDTPDPDSDYPPLVFVIYAMRDGENLYEELLWLRGRGLNLWWDTSLAEDPLWSNTVATVIERACVCLLYQSAALISSTRCQRELELACHLGKTIVVSRNPDTTATPALAQLLEQQPSLVRREHNSHYLDELETNIRAHLAAGDRASAGPPPLAAPMPDQPSIVVLPLTNLTGHREVNYVAQGITEDIITLLSRVPELFVISRTASNAYAGTLTDHRTIRERLGVRFALEGSVRRCGAKLRVTAMLTDLVNEQQLWADKFEGEFDKIWDVQDEITTCICARLQPRIVMTSLDYGSRTDNYATWRYWQLGWYKLFVDPPIPALREALDCFHKALEHEPDYALAHAGIANAMGTGMLWGGIGPEDYPTAKAHAETAYRLLPDNPAVLYSMGMVAFIAPKPLTVARDWVRQAVDLEPSNAAYVAALGYLTAQVGEADKGLEICEYAARLAPGDRRQPFINYMLSATQVAAGRFEAAVQTMLLSDRLTSVDFVWIIIGFAWFKLHRIDKVEEAIAKCIALGARPLSLYHYSVTSRLWPQYGIEEKEAYLKICAQMGIR</sequence>
<name>A0A545TUX8_9GAMM</name>
<protein>
    <submittedName>
        <fullName evidence="1">TIR domain-containing protein</fullName>
    </submittedName>
</protein>
<reference evidence="1 2" key="1">
    <citation type="submission" date="2019-06" db="EMBL/GenBank/DDBJ databases">
        <title>Whole genome sequence for Cellvibrionaceae sp. R142.</title>
        <authorList>
            <person name="Wang G."/>
        </authorList>
    </citation>
    <scope>NUCLEOTIDE SEQUENCE [LARGE SCALE GENOMIC DNA]</scope>
    <source>
        <strain evidence="1 2">R142</strain>
    </source>
</reference>
<dbReference type="SUPFAM" id="SSF48452">
    <property type="entry name" value="TPR-like"/>
    <property type="match status" value="1"/>
</dbReference>
<dbReference type="OrthoDB" id="1971692at2"/>
<organism evidence="1 2">
    <name type="scientific">Exilibacterium tricleocarpae</name>
    <dbReference type="NCBI Taxonomy" id="2591008"/>
    <lineage>
        <taxon>Bacteria</taxon>
        <taxon>Pseudomonadati</taxon>
        <taxon>Pseudomonadota</taxon>
        <taxon>Gammaproteobacteria</taxon>
        <taxon>Cellvibrionales</taxon>
        <taxon>Cellvibrionaceae</taxon>
        <taxon>Exilibacterium</taxon>
    </lineage>
</organism>
<dbReference type="RefSeq" id="WP_142904069.1">
    <property type="nucleotide sequence ID" value="NZ_ML660091.1"/>
</dbReference>
<dbReference type="EMBL" id="VHSG01000009">
    <property type="protein sequence ID" value="TQV81016.1"/>
    <property type="molecule type" value="Genomic_DNA"/>
</dbReference>
<comment type="caution">
    <text evidence="1">The sequence shown here is derived from an EMBL/GenBank/DDBJ whole genome shotgun (WGS) entry which is preliminary data.</text>
</comment>
<evidence type="ECO:0000313" key="1">
    <source>
        <dbReference type="EMBL" id="TQV81016.1"/>
    </source>
</evidence>